<dbReference type="RefSeq" id="WP_340238711.1">
    <property type="nucleotide sequence ID" value="NZ_JBBEWC010000010.1"/>
</dbReference>
<comment type="caution">
    <text evidence="3">The sequence shown here is derived from an EMBL/GenBank/DDBJ whole genome shotgun (WGS) entry which is preliminary data.</text>
</comment>
<gene>
    <name evidence="3" type="ORF">ACFSR2_24005</name>
</gene>
<dbReference type="Pfam" id="PF01476">
    <property type="entry name" value="LysM"/>
    <property type="match status" value="2"/>
</dbReference>
<dbReference type="Gene3D" id="2.40.40.10">
    <property type="entry name" value="RlpA-like domain"/>
    <property type="match status" value="1"/>
</dbReference>
<dbReference type="InterPro" id="IPR036908">
    <property type="entry name" value="RlpA-like_sf"/>
</dbReference>
<feature type="region of interest" description="Disordered" evidence="1">
    <location>
        <begin position="216"/>
        <end position="277"/>
    </location>
</feature>
<dbReference type="PANTHER" id="PTHR33734:SF22">
    <property type="entry name" value="MEMBRANE-BOUND LYTIC MUREIN TRANSGLYCOSYLASE D"/>
    <property type="match status" value="1"/>
</dbReference>
<dbReference type="SMART" id="SM00257">
    <property type="entry name" value="LysM"/>
    <property type="match status" value="2"/>
</dbReference>
<dbReference type="PANTHER" id="PTHR33734">
    <property type="entry name" value="LYSM DOMAIN-CONTAINING GPI-ANCHORED PROTEIN 2"/>
    <property type="match status" value="1"/>
</dbReference>
<sequence>MLRYFFTTAFLVLYLTESFSNSLPTPIDSIGIEKKNGKLFVLHKIEQGETLYSILKRYNSTDKEFYAANPEFKKDAIMASDQVISVPLNTRSKSIPRPKVAEVQQPAPDTTRPRGIVDENGIEIIDIPEATPKEALPIHKDDSLKNAVAENANDTKETKLKTHTVVSGDRLFAIATKYKVKVWQLREWNKLSSDILKINQVLVVEKPANMIATAPKEEKKEVIKPKTSPAVVSNKPKPVSASGPAGDAEKPKATTVVTKPVDNKPQTPVPNAPTGKKYSEQGIAEVIDAGGSTNKYLALHRTAPVGTLIKIANDANGQSVWVKVIGKLSGSSDVIIKISPKAFEKLQPKDKRIRASLSYAL</sequence>
<evidence type="ECO:0000313" key="3">
    <source>
        <dbReference type="EMBL" id="MFD2523986.1"/>
    </source>
</evidence>
<dbReference type="EMBL" id="JBHULC010000039">
    <property type="protein sequence ID" value="MFD2523986.1"/>
    <property type="molecule type" value="Genomic_DNA"/>
</dbReference>
<keyword evidence="4" id="KW-1185">Reference proteome</keyword>
<dbReference type="SUPFAM" id="SSF54106">
    <property type="entry name" value="LysM domain"/>
    <property type="match status" value="2"/>
</dbReference>
<feature type="domain" description="LysM" evidence="2">
    <location>
        <begin position="161"/>
        <end position="204"/>
    </location>
</feature>
<evidence type="ECO:0000256" key="1">
    <source>
        <dbReference type="SAM" id="MobiDB-lite"/>
    </source>
</evidence>
<dbReference type="InterPro" id="IPR036779">
    <property type="entry name" value="LysM_dom_sf"/>
</dbReference>
<dbReference type="CDD" id="cd00118">
    <property type="entry name" value="LysM"/>
    <property type="match status" value="2"/>
</dbReference>
<accession>A0ABW5JGR3</accession>
<evidence type="ECO:0000313" key="4">
    <source>
        <dbReference type="Proteomes" id="UP001597510"/>
    </source>
</evidence>
<organism evidence="3 4">
    <name type="scientific">Emticicia soli</name>
    <dbReference type="NCBI Taxonomy" id="2027878"/>
    <lineage>
        <taxon>Bacteria</taxon>
        <taxon>Pseudomonadati</taxon>
        <taxon>Bacteroidota</taxon>
        <taxon>Cytophagia</taxon>
        <taxon>Cytophagales</taxon>
        <taxon>Leadbetterellaceae</taxon>
        <taxon>Emticicia</taxon>
    </lineage>
</organism>
<dbReference type="InterPro" id="IPR018392">
    <property type="entry name" value="LysM"/>
</dbReference>
<dbReference type="Gene3D" id="3.10.350.10">
    <property type="entry name" value="LysM domain"/>
    <property type="match status" value="2"/>
</dbReference>
<protein>
    <submittedName>
        <fullName evidence="3">LysM peptidoglycan-binding domain-containing protein</fullName>
    </submittedName>
</protein>
<dbReference type="Proteomes" id="UP001597510">
    <property type="component" value="Unassembled WGS sequence"/>
</dbReference>
<proteinExistence type="predicted"/>
<feature type="domain" description="LysM" evidence="2">
    <location>
        <begin position="41"/>
        <end position="86"/>
    </location>
</feature>
<name>A0ABW5JGR3_9BACT</name>
<reference evidence="4" key="1">
    <citation type="journal article" date="2019" name="Int. J. Syst. Evol. Microbiol.">
        <title>The Global Catalogue of Microorganisms (GCM) 10K type strain sequencing project: providing services to taxonomists for standard genome sequencing and annotation.</title>
        <authorList>
            <consortium name="The Broad Institute Genomics Platform"/>
            <consortium name="The Broad Institute Genome Sequencing Center for Infectious Disease"/>
            <person name="Wu L."/>
            <person name="Ma J."/>
        </authorList>
    </citation>
    <scope>NUCLEOTIDE SEQUENCE [LARGE SCALE GENOMIC DNA]</scope>
    <source>
        <strain evidence="4">KCTC 52344</strain>
    </source>
</reference>
<evidence type="ECO:0000259" key="2">
    <source>
        <dbReference type="PROSITE" id="PS51782"/>
    </source>
</evidence>
<dbReference type="PROSITE" id="PS51782">
    <property type="entry name" value="LYSM"/>
    <property type="match status" value="2"/>
</dbReference>